<evidence type="ECO:0000313" key="1">
    <source>
        <dbReference type="EMBL" id="WEW56802.1"/>
    </source>
</evidence>
<dbReference type="Proteomes" id="UP001219355">
    <property type="component" value="Chromosome 1"/>
</dbReference>
<name>A0AAF0IHF8_9EURO</name>
<protein>
    <submittedName>
        <fullName evidence="1">Uncharacterized protein</fullName>
    </submittedName>
</protein>
<reference evidence="1" key="1">
    <citation type="submission" date="2023-03" db="EMBL/GenBank/DDBJ databases">
        <title>Emydomyces testavorans Genome Sequence.</title>
        <authorList>
            <person name="Hoyer L."/>
        </authorList>
    </citation>
    <scope>NUCLEOTIDE SEQUENCE</scope>
    <source>
        <strain evidence="1">16-2883</strain>
    </source>
</reference>
<sequence>MVSGSVYVSAAQYGPQLTPIVRATGRLWPPRKKFRSHPLSHRHTVRQLGTRHIAAITLLTPKPSLVEPTTIISKLPILPRTSASLRNVPILLVTPAFVSWAQTHNTLLPSIMGHVFQNALQTDGNVADIFSISAVVDKLPLPAGYKSFQYPPWYEGSPAFEQEGCEGISLLVVDRDYLSGDIVRPMRRRDVSMPEVEPTITYAVTHKQSDGETGFIEVGIHTANTLFVTGKPRTMLASRWRFDENAGNLKMNETRDLAICCIKSLPESSFVTPLIPLHAITPPRKVITSMGNILSLISAEKGSTKTAPASAELEKSLPVYVEKNRLQNHKLAVWALVSSEELQSDTGLSSEERNDIGKISNAIGNGARLHRLMSGGGGWGKKQGLLSLDPEYSYQQEHGFGHRYPITELFEGGTEVERDIDEMPLGASTFLEFNNGKLKTPLSELTKPGDTVQFFVAPLDAGVLSDQRSMDNGCSLHSSKQAEEITEDYIFGVIPSADTASSTSEGLKSDLQSPDQTFDHNLIVLPNRFGALSEKGITYTKAKTNNLLSSKRPTGTLEVSGTKIDVPGARIVIRNQFE</sequence>
<dbReference type="EMBL" id="CP120627">
    <property type="protein sequence ID" value="WEW56802.1"/>
    <property type="molecule type" value="Genomic_DNA"/>
</dbReference>
<proteinExistence type="predicted"/>
<dbReference type="AlphaFoldDB" id="A0AAF0IHF8"/>
<evidence type="ECO:0000313" key="2">
    <source>
        <dbReference type="Proteomes" id="UP001219355"/>
    </source>
</evidence>
<keyword evidence="2" id="KW-1185">Reference proteome</keyword>
<accession>A0AAF0IHF8</accession>
<gene>
    <name evidence="1" type="ORF">PRK78_002257</name>
</gene>
<organism evidence="1 2">
    <name type="scientific">Emydomyces testavorans</name>
    <dbReference type="NCBI Taxonomy" id="2070801"/>
    <lineage>
        <taxon>Eukaryota</taxon>
        <taxon>Fungi</taxon>
        <taxon>Dikarya</taxon>
        <taxon>Ascomycota</taxon>
        <taxon>Pezizomycotina</taxon>
        <taxon>Eurotiomycetes</taxon>
        <taxon>Eurotiomycetidae</taxon>
        <taxon>Onygenales</taxon>
        <taxon>Nannizziopsiaceae</taxon>
        <taxon>Emydomyces</taxon>
    </lineage>
</organism>